<proteinExistence type="predicted"/>
<accession>A0A1D1VRW0</accession>
<keyword evidence="2" id="KW-1185">Reference proteome</keyword>
<name>A0A1D1VRW0_RAMVA</name>
<sequence>MKRAVPAEVMPTDPKEFYEKRFFVPFITELIALYKFRFGKNSRDFSRIALLIPSQVLALSSNMEQFEDTFVFYKDDVNSITFGKFVGQLQQWQNHWIAEKVKETRFPKTASKTLKYFISNLYTERFSDVYSFM</sequence>
<evidence type="ECO:0000313" key="2">
    <source>
        <dbReference type="Proteomes" id="UP000186922"/>
    </source>
</evidence>
<gene>
    <name evidence="1" type="primary">RvY_12357-1</name>
    <name evidence="1" type="synonym">RvY_12357.1</name>
    <name evidence="1" type="ORF">RvY_12357</name>
</gene>
<reference evidence="1 2" key="1">
    <citation type="journal article" date="2016" name="Nat. Commun.">
        <title>Extremotolerant tardigrade genome and improved radiotolerance of human cultured cells by tardigrade-unique protein.</title>
        <authorList>
            <person name="Hashimoto T."/>
            <person name="Horikawa D.D."/>
            <person name="Saito Y."/>
            <person name="Kuwahara H."/>
            <person name="Kozuka-Hata H."/>
            <person name="Shin-I T."/>
            <person name="Minakuchi Y."/>
            <person name="Ohishi K."/>
            <person name="Motoyama A."/>
            <person name="Aizu T."/>
            <person name="Enomoto A."/>
            <person name="Kondo K."/>
            <person name="Tanaka S."/>
            <person name="Hara Y."/>
            <person name="Koshikawa S."/>
            <person name="Sagara H."/>
            <person name="Miura T."/>
            <person name="Yokobori S."/>
            <person name="Miyagawa K."/>
            <person name="Suzuki Y."/>
            <person name="Kubo T."/>
            <person name="Oyama M."/>
            <person name="Kohara Y."/>
            <person name="Fujiyama A."/>
            <person name="Arakawa K."/>
            <person name="Katayama T."/>
            <person name="Toyoda A."/>
            <person name="Kunieda T."/>
        </authorList>
    </citation>
    <scope>NUCLEOTIDE SEQUENCE [LARGE SCALE GENOMIC DNA]</scope>
    <source>
        <strain evidence="1 2">YOKOZUNA-1</strain>
    </source>
</reference>
<dbReference type="Proteomes" id="UP000186922">
    <property type="component" value="Unassembled WGS sequence"/>
</dbReference>
<evidence type="ECO:0000313" key="1">
    <source>
        <dbReference type="EMBL" id="GAV01684.1"/>
    </source>
</evidence>
<organism evidence="1 2">
    <name type="scientific">Ramazzottius varieornatus</name>
    <name type="common">Water bear</name>
    <name type="synonym">Tardigrade</name>
    <dbReference type="NCBI Taxonomy" id="947166"/>
    <lineage>
        <taxon>Eukaryota</taxon>
        <taxon>Metazoa</taxon>
        <taxon>Ecdysozoa</taxon>
        <taxon>Tardigrada</taxon>
        <taxon>Eutardigrada</taxon>
        <taxon>Parachela</taxon>
        <taxon>Hypsibioidea</taxon>
        <taxon>Ramazzottiidae</taxon>
        <taxon>Ramazzottius</taxon>
    </lineage>
</organism>
<protein>
    <submittedName>
        <fullName evidence="1">Uncharacterized protein</fullName>
    </submittedName>
</protein>
<comment type="caution">
    <text evidence="1">The sequence shown here is derived from an EMBL/GenBank/DDBJ whole genome shotgun (WGS) entry which is preliminary data.</text>
</comment>
<dbReference type="EMBL" id="BDGG01000007">
    <property type="protein sequence ID" value="GAV01684.1"/>
    <property type="molecule type" value="Genomic_DNA"/>
</dbReference>
<dbReference type="AlphaFoldDB" id="A0A1D1VRW0"/>